<dbReference type="EMBL" id="CM046390">
    <property type="protein sequence ID" value="KAI8563737.1"/>
    <property type="molecule type" value="Genomic_DNA"/>
</dbReference>
<name>A0ACC0PDG2_RHOML</name>
<organism evidence="1 2">
    <name type="scientific">Rhododendron molle</name>
    <name type="common">Chinese azalea</name>
    <name type="synonym">Azalea mollis</name>
    <dbReference type="NCBI Taxonomy" id="49168"/>
    <lineage>
        <taxon>Eukaryota</taxon>
        <taxon>Viridiplantae</taxon>
        <taxon>Streptophyta</taxon>
        <taxon>Embryophyta</taxon>
        <taxon>Tracheophyta</taxon>
        <taxon>Spermatophyta</taxon>
        <taxon>Magnoliopsida</taxon>
        <taxon>eudicotyledons</taxon>
        <taxon>Gunneridae</taxon>
        <taxon>Pentapetalae</taxon>
        <taxon>asterids</taxon>
        <taxon>Ericales</taxon>
        <taxon>Ericaceae</taxon>
        <taxon>Ericoideae</taxon>
        <taxon>Rhodoreae</taxon>
        <taxon>Rhododendron</taxon>
    </lineage>
</organism>
<comment type="caution">
    <text evidence="1">The sequence shown here is derived from an EMBL/GenBank/DDBJ whole genome shotgun (WGS) entry which is preliminary data.</text>
</comment>
<reference evidence="1" key="1">
    <citation type="submission" date="2022-02" db="EMBL/GenBank/DDBJ databases">
        <title>Plant Genome Project.</title>
        <authorList>
            <person name="Zhang R.-G."/>
        </authorList>
    </citation>
    <scope>NUCLEOTIDE SEQUENCE</scope>
    <source>
        <strain evidence="1">AT1</strain>
    </source>
</reference>
<gene>
    <name evidence="1" type="ORF">RHMOL_Rhmol03G0132000</name>
</gene>
<protein>
    <submittedName>
        <fullName evidence="1">Uncharacterized protein</fullName>
    </submittedName>
</protein>
<evidence type="ECO:0000313" key="1">
    <source>
        <dbReference type="EMBL" id="KAI8563737.1"/>
    </source>
</evidence>
<dbReference type="Proteomes" id="UP001062846">
    <property type="component" value="Chromosome 3"/>
</dbReference>
<accession>A0ACC0PDG2</accession>
<keyword evidence="2" id="KW-1185">Reference proteome</keyword>
<sequence>MIRAAQCDQNVILRVSVRNQPKKCSERASSEQFFIERFNKKLLKSIPSRCFFFFCRFLADTLKITF</sequence>
<proteinExistence type="predicted"/>
<evidence type="ECO:0000313" key="2">
    <source>
        <dbReference type="Proteomes" id="UP001062846"/>
    </source>
</evidence>